<proteinExistence type="predicted"/>
<protein>
    <submittedName>
        <fullName evidence="1">Uncharacterized protein</fullName>
    </submittedName>
</protein>
<evidence type="ECO:0000313" key="1">
    <source>
        <dbReference type="EMBL" id="PBJ35479.1"/>
    </source>
</evidence>
<dbReference type="Proteomes" id="UP000218842">
    <property type="component" value="Unassembled WGS sequence"/>
</dbReference>
<accession>A0A2A3L979</accession>
<evidence type="ECO:0000313" key="2">
    <source>
        <dbReference type="Proteomes" id="UP000218842"/>
    </source>
</evidence>
<gene>
    <name evidence="1" type="ORF">XV03_10825</name>
</gene>
<name>A0A2A3L979_MYCAV</name>
<dbReference type="EMBL" id="LBGZ01000074">
    <property type="protein sequence ID" value="PBJ35479.1"/>
    <property type="molecule type" value="Genomic_DNA"/>
</dbReference>
<organism evidence="1 2">
    <name type="scientific">Mycobacterium avium subsp. hominissuis</name>
    <dbReference type="NCBI Taxonomy" id="439334"/>
    <lineage>
        <taxon>Bacteria</taxon>
        <taxon>Bacillati</taxon>
        <taxon>Actinomycetota</taxon>
        <taxon>Actinomycetes</taxon>
        <taxon>Mycobacteriales</taxon>
        <taxon>Mycobacteriaceae</taxon>
        <taxon>Mycobacterium</taxon>
        <taxon>Mycobacterium avium complex (MAC)</taxon>
    </lineage>
</organism>
<dbReference type="RefSeq" id="WP_084024930.1">
    <property type="nucleotide sequence ID" value="NZ_BDNJ01000053.1"/>
</dbReference>
<dbReference type="AlphaFoldDB" id="A0A2A3L979"/>
<comment type="caution">
    <text evidence="1">The sequence shown here is derived from an EMBL/GenBank/DDBJ whole genome shotgun (WGS) entry which is preliminary data.</text>
</comment>
<sequence length="166" mass="18322">MQSGAHVAVLGVRSNTRFVRSGNEQNFVGIAAPRDVRRRLAKNFAADNYESAYRKARAAVTDALEDHSSGVSAILNNWQYAVDQTLGDEGYISHIVSSSKLRLWMRGDLDTQSVPAGPLTAHRQYRIIAHDRRYVALTNGIRLEGVVDRDELVVAAQMERRVGGAS</sequence>
<reference evidence="1 2" key="1">
    <citation type="journal article" date="2017" name="Genome Biol. Evol.">
        <title>Population Structure and Local Adaptation of MAC Lung Disease Agent Mycobacterium avium subsp. hominissuis.</title>
        <authorList>
            <person name="Yano H."/>
            <person name="Iwamoto T."/>
            <person name="Nishiuchi Y."/>
            <person name="Nakajima C."/>
            <person name="Starkova D.A."/>
            <person name="Mokrousov I."/>
            <person name="Narvskaya O."/>
            <person name="Yoshida S."/>
            <person name="Arikawa K."/>
            <person name="Nakanishi N."/>
            <person name="Osaki K."/>
            <person name="Nakagawa I."/>
            <person name="Ato M."/>
            <person name="Suzuki Y."/>
            <person name="Maruyama F."/>
        </authorList>
    </citation>
    <scope>NUCLEOTIDE SEQUENCE [LARGE SCALE GENOMIC DNA]</scope>
    <source>
        <strain evidence="1 2">OCU466</strain>
    </source>
</reference>